<feature type="transmembrane region" description="Helical" evidence="1">
    <location>
        <begin position="53"/>
        <end position="71"/>
    </location>
</feature>
<accession>A0A290WUX4</accession>
<keyword evidence="1" id="KW-0472">Membrane</keyword>
<organism evidence="3 4">
    <name type="scientific">Janthinobacterium svalbardensis</name>
    <dbReference type="NCBI Taxonomy" id="368607"/>
    <lineage>
        <taxon>Bacteria</taxon>
        <taxon>Pseudomonadati</taxon>
        <taxon>Pseudomonadota</taxon>
        <taxon>Betaproteobacteria</taxon>
        <taxon>Burkholderiales</taxon>
        <taxon>Oxalobacteraceae</taxon>
        <taxon>Janthinobacterium</taxon>
    </lineage>
</organism>
<reference evidence="3 4" key="1">
    <citation type="submission" date="2017-09" db="EMBL/GenBank/DDBJ databases">
        <title>Complete genome sequence of Janthinobacterium svalbardensis PAMC 27463.</title>
        <authorList>
            <person name="Cho Y.-J."/>
            <person name="Cho A."/>
            <person name="Kim O.-S."/>
            <person name="Lee J.-I."/>
        </authorList>
    </citation>
    <scope>NUCLEOTIDE SEQUENCE [LARGE SCALE GENOMIC DNA]</scope>
    <source>
        <strain evidence="3 4">PAMC 27463</strain>
    </source>
</reference>
<evidence type="ECO:0000259" key="2">
    <source>
        <dbReference type="Pfam" id="PF22570"/>
    </source>
</evidence>
<dbReference type="EMBL" id="CP023422">
    <property type="protein sequence ID" value="ATD60705.1"/>
    <property type="molecule type" value="Genomic_DNA"/>
</dbReference>
<feature type="transmembrane region" description="Helical" evidence="1">
    <location>
        <begin position="107"/>
        <end position="124"/>
    </location>
</feature>
<proteinExistence type="predicted"/>
<keyword evidence="4" id="KW-1185">Reference proteome</keyword>
<feature type="domain" description="LiaF transmembrane" evidence="2">
    <location>
        <begin position="54"/>
        <end position="151"/>
    </location>
</feature>
<evidence type="ECO:0000256" key="1">
    <source>
        <dbReference type="SAM" id="Phobius"/>
    </source>
</evidence>
<dbReference type="InterPro" id="IPR054331">
    <property type="entry name" value="LiaF_TM"/>
</dbReference>
<evidence type="ECO:0000313" key="4">
    <source>
        <dbReference type="Proteomes" id="UP000218437"/>
    </source>
</evidence>
<keyword evidence="1" id="KW-1133">Transmembrane helix</keyword>
<sequence>MPVVPAPAPFTATCPPFAETQFSRGRNPRIFTINQLQGATVKPEPAYCRRTQLLWGVLLIAIGAVILLDRLDVIYLHDYYALWHYWPLILVVFGLNKLLTPVSAKQVLSGLWLIFFAAWWYVSYEELWNLNFYNSWPALLIAWGVGLVLEPLLNKHFIAYRESEHEK</sequence>
<name>A0A290WUX4_9BURK</name>
<dbReference type="KEGG" id="jsv:CNX70_11405"/>
<dbReference type="Pfam" id="PF22570">
    <property type="entry name" value="LiaF-TM"/>
    <property type="match status" value="1"/>
</dbReference>
<keyword evidence="1" id="KW-0812">Transmembrane</keyword>
<feature type="transmembrane region" description="Helical" evidence="1">
    <location>
        <begin position="136"/>
        <end position="153"/>
    </location>
</feature>
<dbReference type="AlphaFoldDB" id="A0A290WUX4"/>
<protein>
    <recommendedName>
        <fullName evidence="2">LiaF transmembrane domain-containing protein</fullName>
    </recommendedName>
</protein>
<dbReference type="Proteomes" id="UP000218437">
    <property type="component" value="Chromosome"/>
</dbReference>
<gene>
    <name evidence="3" type="ORF">CNX70_11405</name>
</gene>
<feature type="transmembrane region" description="Helical" evidence="1">
    <location>
        <begin position="83"/>
        <end position="100"/>
    </location>
</feature>
<evidence type="ECO:0000313" key="3">
    <source>
        <dbReference type="EMBL" id="ATD60705.1"/>
    </source>
</evidence>